<dbReference type="RefSeq" id="WP_308347479.1">
    <property type="nucleotide sequence ID" value="NZ_CP129971.1"/>
</dbReference>
<feature type="transmembrane region" description="Helical" evidence="6">
    <location>
        <begin position="175"/>
        <end position="195"/>
    </location>
</feature>
<organism evidence="7 8">
    <name type="scientific">Marivirga salinarum</name>
    <dbReference type="NCBI Taxonomy" id="3059078"/>
    <lineage>
        <taxon>Bacteria</taxon>
        <taxon>Pseudomonadati</taxon>
        <taxon>Bacteroidota</taxon>
        <taxon>Cytophagia</taxon>
        <taxon>Cytophagales</taxon>
        <taxon>Marivirgaceae</taxon>
        <taxon>Marivirga</taxon>
    </lineage>
</organism>
<sequence length="471" mass="53696">MLKKLFSHTAIYGLAPQITKVASFFSLPLITQELTELDYGVAGVLTAYTSALAVLSILGMRVVLVNAFFKSPQQYKWGWRQIYGFLTMWNIVYGILLGALIFLIVPSEANDDRLLITVLHIGPIIFFGPTANICSTYYQLRQKPLQIAVRSIIFGFLAIGLNILFIVYYKMGYMGWFWSAFLVGIFNNLSFYYPLNYILKLKPIFNFKWRYLKSSLKVSLPMVPHYYSGYLLENSDKMVMDLSGINTGNIGKYNVAYTVGKFTNSLGMASGLAIGPMLIKYYKEGNDLEASRLVFILQIAFFCITTLLSLWMKEAFAFLIRNEVLASMYYLGIIIVMAYNYRPMYLGFSTKTMYNEKTSIMWRVTFGAGIINVLLNVILLPIYGFEVAAITTFIAYMFMGYAGYYFKMFKEINTISYYPILWLGGTVVSTIFVFFAVELLVLYKLIISFLIITVGGFAIYFLNRKLNGLSK</sequence>
<evidence type="ECO:0000256" key="6">
    <source>
        <dbReference type="SAM" id="Phobius"/>
    </source>
</evidence>
<feature type="transmembrane region" description="Helical" evidence="6">
    <location>
        <begin position="418"/>
        <end position="437"/>
    </location>
</feature>
<evidence type="ECO:0000256" key="2">
    <source>
        <dbReference type="ARBA" id="ARBA00022475"/>
    </source>
</evidence>
<dbReference type="PANTHER" id="PTHR30250">
    <property type="entry name" value="PST FAMILY PREDICTED COLANIC ACID TRANSPORTER"/>
    <property type="match status" value="1"/>
</dbReference>
<evidence type="ECO:0000256" key="5">
    <source>
        <dbReference type="ARBA" id="ARBA00023136"/>
    </source>
</evidence>
<name>A0AA49J8H1_9BACT</name>
<evidence type="ECO:0000313" key="8">
    <source>
        <dbReference type="Proteomes" id="UP001230496"/>
    </source>
</evidence>
<evidence type="ECO:0000256" key="3">
    <source>
        <dbReference type="ARBA" id="ARBA00022692"/>
    </source>
</evidence>
<feature type="transmembrane region" description="Helical" evidence="6">
    <location>
        <begin position="293"/>
        <end position="312"/>
    </location>
</feature>
<feature type="transmembrane region" description="Helical" evidence="6">
    <location>
        <begin position="324"/>
        <end position="341"/>
    </location>
</feature>
<feature type="transmembrane region" description="Helical" evidence="6">
    <location>
        <begin position="117"/>
        <end position="140"/>
    </location>
</feature>
<evidence type="ECO:0000313" key="7">
    <source>
        <dbReference type="EMBL" id="WKK74525.2"/>
    </source>
</evidence>
<dbReference type="EMBL" id="CP129971">
    <property type="protein sequence ID" value="WKK74525.2"/>
    <property type="molecule type" value="Genomic_DNA"/>
</dbReference>
<gene>
    <name evidence="7" type="ORF">QYS49_22750</name>
</gene>
<keyword evidence="3 6" id="KW-0812">Transmembrane</keyword>
<feature type="transmembrane region" description="Helical" evidence="6">
    <location>
        <begin position="147"/>
        <end position="169"/>
    </location>
</feature>
<keyword evidence="5 6" id="KW-0472">Membrane</keyword>
<feature type="transmembrane region" description="Helical" evidence="6">
    <location>
        <begin position="362"/>
        <end position="382"/>
    </location>
</feature>
<feature type="transmembrane region" description="Helical" evidence="6">
    <location>
        <begin position="47"/>
        <end position="69"/>
    </location>
</feature>
<keyword evidence="8" id="KW-1185">Reference proteome</keyword>
<feature type="transmembrane region" description="Helical" evidence="6">
    <location>
        <begin position="388"/>
        <end position="406"/>
    </location>
</feature>
<proteinExistence type="predicted"/>
<accession>A0AA49J8H1</accession>
<reference evidence="7 8" key="1">
    <citation type="submission" date="2023-08" db="EMBL/GenBank/DDBJ databases">
        <title>Comparative genomics and taxonomic characterization of three novel marine species of genus Marivirga.</title>
        <authorList>
            <person name="Muhammad N."/>
            <person name="Kim S.-G."/>
        </authorList>
    </citation>
    <scope>NUCLEOTIDE SEQUENCE [LARGE SCALE GENOMIC DNA]</scope>
    <source>
        <strain evidence="7 8">BDSF4-3</strain>
    </source>
</reference>
<protein>
    <submittedName>
        <fullName evidence="7">Lipopolysaccharide biosynthesis protein</fullName>
    </submittedName>
</protein>
<dbReference type="InterPro" id="IPR050833">
    <property type="entry name" value="Poly_Biosynth_Transport"/>
</dbReference>
<dbReference type="PANTHER" id="PTHR30250:SF11">
    <property type="entry name" value="O-ANTIGEN TRANSPORTER-RELATED"/>
    <property type="match status" value="1"/>
</dbReference>
<feature type="transmembrane region" description="Helical" evidence="6">
    <location>
        <begin position="443"/>
        <end position="462"/>
    </location>
</feature>
<evidence type="ECO:0000256" key="4">
    <source>
        <dbReference type="ARBA" id="ARBA00022989"/>
    </source>
</evidence>
<dbReference type="KEGG" id="msaa:QYS49_22750"/>
<dbReference type="Proteomes" id="UP001230496">
    <property type="component" value="Chromosome"/>
</dbReference>
<evidence type="ECO:0000256" key="1">
    <source>
        <dbReference type="ARBA" id="ARBA00004651"/>
    </source>
</evidence>
<keyword evidence="2" id="KW-1003">Cell membrane</keyword>
<feature type="transmembrane region" description="Helical" evidence="6">
    <location>
        <begin position="81"/>
        <end position="105"/>
    </location>
</feature>
<keyword evidence="4 6" id="KW-1133">Transmembrane helix</keyword>
<dbReference type="GO" id="GO:0005886">
    <property type="term" value="C:plasma membrane"/>
    <property type="evidence" value="ECO:0007669"/>
    <property type="project" value="UniProtKB-SubCell"/>
</dbReference>
<comment type="subcellular location">
    <subcellularLocation>
        <location evidence="1">Cell membrane</location>
        <topology evidence="1">Multi-pass membrane protein</topology>
    </subcellularLocation>
</comment>
<dbReference type="AlphaFoldDB" id="A0AA49J8H1"/>